<dbReference type="AlphaFoldDB" id="A0A4Z1KJB4"/>
<proteinExistence type="predicted"/>
<organism evidence="1 2">
    <name type="scientific">Botrytis porri</name>
    <dbReference type="NCBI Taxonomy" id="87229"/>
    <lineage>
        <taxon>Eukaryota</taxon>
        <taxon>Fungi</taxon>
        <taxon>Dikarya</taxon>
        <taxon>Ascomycota</taxon>
        <taxon>Pezizomycotina</taxon>
        <taxon>Leotiomycetes</taxon>
        <taxon>Helotiales</taxon>
        <taxon>Sclerotiniaceae</taxon>
        <taxon>Botrytis</taxon>
    </lineage>
</organism>
<sequence length="293" mass="33504">MIDEELDAVAAKYRHPLTCWILSPEDNLEPIDFRIRSLFSLAVSATSQQDGDPYHPEVEYYYNETADKREPNWDHFLEPQSTTSLCCLVAWTDRASQGLPLCLTIEMCDLSSAPDSVLFQDSSLTQRFWNEHILKKELKIPRTSKHIWPHLDQAFLVLRLTQVETLYFHSIPSWSHDVLQSKFIEHWNGEAVALYSCLPFLLRSLISNVDEYDPEPLAQNHIAEGRELQYPPALRPTMLLFEKEFAECDSHQLLIRRSGCGSNESANIMSSTTSANKIPTIIGSSHNSAYCSR</sequence>
<accession>A0A4Z1KJB4</accession>
<evidence type="ECO:0000313" key="1">
    <source>
        <dbReference type="EMBL" id="TGO83654.1"/>
    </source>
</evidence>
<evidence type="ECO:0000313" key="2">
    <source>
        <dbReference type="Proteomes" id="UP000297280"/>
    </source>
</evidence>
<comment type="caution">
    <text evidence="1">The sequence shown here is derived from an EMBL/GenBank/DDBJ whole genome shotgun (WGS) entry which is preliminary data.</text>
</comment>
<protein>
    <submittedName>
        <fullName evidence="1">Uncharacterized protein</fullName>
    </submittedName>
</protein>
<keyword evidence="2" id="KW-1185">Reference proteome</keyword>
<dbReference type="Proteomes" id="UP000297280">
    <property type="component" value="Unassembled WGS sequence"/>
</dbReference>
<reference evidence="1 2" key="1">
    <citation type="submission" date="2017-12" db="EMBL/GenBank/DDBJ databases">
        <title>Comparative genomics of Botrytis spp.</title>
        <authorList>
            <person name="Valero-Jimenez C.A."/>
            <person name="Tapia P."/>
            <person name="Veloso J."/>
            <person name="Silva-Moreno E."/>
            <person name="Staats M."/>
            <person name="Valdes J.H."/>
            <person name="Van Kan J.A.L."/>
        </authorList>
    </citation>
    <scope>NUCLEOTIDE SEQUENCE [LARGE SCALE GENOMIC DNA]</scope>
    <source>
        <strain evidence="1 2">MUCL3349</strain>
    </source>
</reference>
<gene>
    <name evidence="1" type="ORF">BPOR_0612g00010</name>
</gene>
<name>A0A4Z1KJB4_9HELO</name>
<dbReference type="EMBL" id="PQXO01000611">
    <property type="protein sequence ID" value="TGO83654.1"/>
    <property type="molecule type" value="Genomic_DNA"/>
</dbReference>